<evidence type="ECO:0000313" key="9">
    <source>
        <dbReference type="EMBL" id="KEZ89030.1"/>
    </source>
</evidence>
<evidence type="ECO:0000256" key="3">
    <source>
        <dbReference type="ARBA" id="ARBA00022650"/>
    </source>
</evidence>
<dbReference type="InterPro" id="IPR020593">
    <property type="entry name" value="G-glutamylP_reductase_CS"/>
</dbReference>
<dbReference type="EC" id="1.2.1.41" evidence="7"/>
<dbReference type="EMBL" id="JPME01000020">
    <property type="protein sequence ID" value="KEZ89030.1"/>
    <property type="molecule type" value="Genomic_DNA"/>
</dbReference>
<dbReference type="GO" id="GO:0055129">
    <property type="term" value="P:L-proline biosynthetic process"/>
    <property type="evidence" value="ECO:0007669"/>
    <property type="project" value="UniProtKB-UniRule"/>
</dbReference>
<dbReference type="Pfam" id="PF00171">
    <property type="entry name" value="Aldedh"/>
    <property type="match status" value="2"/>
</dbReference>
<dbReference type="GO" id="GO:0004350">
    <property type="term" value="F:glutamate-5-semialdehyde dehydrogenase activity"/>
    <property type="evidence" value="ECO:0007669"/>
    <property type="project" value="UniProtKB-UniRule"/>
</dbReference>
<evidence type="ECO:0000256" key="1">
    <source>
        <dbReference type="ARBA" id="ARBA00004985"/>
    </source>
</evidence>
<evidence type="ECO:0000259" key="8">
    <source>
        <dbReference type="Pfam" id="PF00171"/>
    </source>
</evidence>
<dbReference type="CDD" id="cd07079">
    <property type="entry name" value="ALDH_F18-19_ProA-GPR"/>
    <property type="match status" value="1"/>
</dbReference>
<gene>
    <name evidence="7 9" type="primary">proA</name>
    <name evidence="9" type="ORF">IO98_16395</name>
</gene>
<evidence type="ECO:0000313" key="10">
    <source>
        <dbReference type="Proteomes" id="UP000028525"/>
    </source>
</evidence>
<dbReference type="GO" id="GO:0050661">
    <property type="term" value="F:NADP binding"/>
    <property type="evidence" value="ECO:0007669"/>
    <property type="project" value="InterPro"/>
</dbReference>
<organism evidence="9 10">
    <name type="scientific">Lacrimispora celerecrescens</name>
    <dbReference type="NCBI Taxonomy" id="29354"/>
    <lineage>
        <taxon>Bacteria</taxon>
        <taxon>Bacillati</taxon>
        <taxon>Bacillota</taxon>
        <taxon>Clostridia</taxon>
        <taxon>Lachnospirales</taxon>
        <taxon>Lachnospiraceae</taxon>
        <taxon>Lacrimispora</taxon>
    </lineage>
</organism>
<proteinExistence type="inferred from homology"/>
<dbReference type="FunFam" id="3.40.309.10:FF:000006">
    <property type="entry name" value="Gamma-glutamyl phosphate reductase"/>
    <property type="match status" value="1"/>
</dbReference>
<dbReference type="Proteomes" id="UP000028525">
    <property type="component" value="Unassembled WGS sequence"/>
</dbReference>
<evidence type="ECO:0000256" key="5">
    <source>
        <dbReference type="ARBA" id="ARBA00023002"/>
    </source>
</evidence>
<dbReference type="Gene3D" id="3.40.605.10">
    <property type="entry name" value="Aldehyde Dehydrogenase, Chain A, domain 1"/>
    <property type="match status" value="1"/>
</dbReference>
<evidence type="ECO:0000256" key="2">
    <source>
        <dbReference type="ARBA" id="ARBA00022605"/>
    </source>
</evidence>
<comment type="function">
    <text evidence="7">Catalyzes the NADPH-dependent reduction of L-glutamate 5-phosphate into L-glutamate 5-semialdehyde and phosphate. The product spontaneously undergoes cyclization to form 1-pyrroline-5-carboxylate.</text>
</comment>
<dbReference type="Gene3D" id="3.40.309.10">
    <property type="entry name" value="Aldehyde Dehydrogenase, Chain A, domain 2"/>
    <property type="match status" value="1"/>
</dbReference>
<accession>A0A084JJ96</accession>
<comment type="pathway">
    <text evidence="1 7">Amino-acid biosynthesis; L-proline biosynthesis; L-glutamate 5-semialdehyde from L-glutamate: step 2/2.</text>
</comment>
<dbReference type="HAMAP" id="MF_00412">
    <property type="entry name" value="ProA"/>
    <property type="match status" value="1"/>
</dbReference>
<dbReference type="InterPro" id="IPR015590">
    <property type="entry name" value="Aldehyde_DH_dom"/>
</dbReference>
<evidence type="ECO:0000256" key="6">
    <source>
        <dbReference type="ARBA" id="ARBA00049024"/>
    </source>
</evidence>
<dbReference type="NCBIfam" id="NF001221">
    <property type="entry name" value="PRK00197.1"/>
    <property type="match status" value="1"/>
</dbReference>
<dbReference type="OrthoDB" id="9809970at2"/>
<dbReference type="InterPro" id="IPR016162">
    <property type="entry name" value="Ald_DH_N"/>
</dbReference>
<keyword evidence="7" id="KW-0963">Cytoplasm</keyword>
<keyword evidence="10" id="KW-1185">Reference proteome</keyword>
<comment type="caution">
    <text evidence="9">The sequence shown here is derived from an EMBL/GenBank/DDBJ whole genome shotgun (WGS) entry which is preliminary data.</text>
</comment>
<dbReference type="NCBIfam" id="TIGR00407">
    <property type="entry name" value="proA"/>
    <property type="match status" value="1"/>
</dbReference>
<sequence>MTITEIGKTAKETAGAIGILGSAQKNDGLKAAAAALLEGEAEILAANQEDVIKAAASGMNAGLIDRLELTPARIEAMADGLLSVATLDDPVGEVLSMKVRPNGLTIGQKRVPMGVVGIIYEARPNVTADAFGLCFKSGNAVILKGGSDALESNKAIVKWLRTGLKNAGLPEDAIQLITDTNREVTKEFMRLREYVDVLIPRGGAGLIKTVVDNSTIPVIETGTGNCHIFVDETADFDMALDIIFNAKTQRIGVCNACESLVIHREIAPRFLPLLKERLSLKSVEIRADEEACTMAEGFVPATEKDWGCEYLDYILSLKIVGSVEEAISHINRYNTKHSEAIITSDYNNAQKFLNEIDAAAVYVNASTRFTDGFEFGFGAEIGISTQKLHARGPMGLKELTTTKYIIYGNGQIRP</sequence>
<dbReference type="PANTHER" id="PTHR11063:SF8">
    <property type="entry name" value="DELTA-1-PYRROLINE-5-CARBOXYLATE SYNTHASE"/>
    <property type="match status" value="1"/>
</dbReference>
<dbReference type="UniPathway" id="UPA00098">
    <property type="reaction ID" value="UER00360"/>
</dbReference>
<dbReference type="InterPro" id="IPR016161">
    <property type="entry name" value="Ald_DH/histidinol_DH"/>
</dbReference>
<comment type="subcellular location">
    <subcellularLocation>
        <location evidence="7">Cytoplasm</location>
    </subcellularLocation>
</comment>
<comment type="catalytic activity">
    <reaction evidence="6 7">
        <text>L-glutamate 5-semialdehyde + phosphate + NADP(+) = L-glutamyl 5-phosphate + NADPH + H(+)</text>
        <dbReference type="Rhea" id="RHEA:19541"/>
        <dbReference type="ChEBI" id="CHEBI:15378"/>
        <dbReference type="ChEBI" id="CHEBI:43474"/>
        <dbReference type="ChEBI" id="CHEBI:57783"/>
        <dbReference type="ChEBI" id="CHEBI:58066"/>
        <dbReference type="ChEBI" id="CHEBI:58274"/>
        <dbReference type="ChEBI" id="CHEBI:58349"/>
        <dbReference type="EC" id="1.2.1.41"/>
    </reaction>
</comment>
<dbReference type="GO" id="GO:0005737">
    <property type="term" value="C:cytoplasm"/>
    <property type="evidence" value="ECO:0007669"/>
    <property type="project" value="UniProtKB-SubCell"/>
</dbReference>
<keyword evidence="5 7" id="KW-0560">Oxidoreductase</keyword>
<dbReference type="PANTHER" id="PTHR11063">
    <property type="entry name" value="GLUTAMATE SEMIALDEHYDE DEHYDROGENASE"/>
    <property type="match status" value="1"/>
</dbReference>
<dbReference type="InterPro" id="IPR012134">
    <property type="entry name" value="Glu-5-SA_DH"/>
</dbReference>
<dbReference type="STRING" id="29354.IO98_16395"/>
<keyword evidence="2 7" id="KW-0028">Amino-acid biosynthesis</keyword>
<dbReference type="AlphaFoldDB" id="A0A084JJ96"/>
<dbReference type="RefSeq" id="WP_038282916.1">
    <property type="nucleotide sequence ID" value="NZ_JPME01000020.1"/>
</dbReference>
<dbReference type="InterPro" id="IPR000965">
    <property type="entry name" value="GPR_dom"/>
</dbReference>
<dbReference type="PROSITE" id="PS01223">
    <property type="entry name" value="PROA"/>
    <property type="match status" value="1"/>
</dbReference>
<protein>
    <recommendedName>
        <fullName evidence="7">Gamma-glutamyl phosphate reductase</fullName>
        <shortName evidence="7">GPR</shortName>
        <ecNumber evidence="7">1.2.1.41</ecNumber>
    </recommendedName>
    <alternativeName>
        <fullName evidence="7">Glutamate-5-semialdehyde dehydrogenase</fullName>
    </alternativeName>
    <alternativeName>
        <fullName evidence="7">Glutamyl-gamma-semialdehyde dehydrogenase</fullName>
        <shortName evidence="7">GSA dehydrogenase</shortName>
    </alternativeName>
</protein>
<evidence type="ECO:0000256" key="4">
    <source>
        <dbReference type="ARBA" id="ARBA00022857"/>
    </source>
</evidence>
<keyword evidence="3 7" id="KW-0641">Proline biosynthesis</keyword>
<dbReference type="SUPFAM" id="SSF53720">
    <property type="entry name" value="ALDH-like"/>
    <property type="match status" value="1"/>
</dbReference>
<keyword evidence="4 7" id="KW-0521">NADP</keyword>
<dbReference type="PIRSF" id="PIRSF000151">
    <property type="entry name" value="GPR"/>
    <property type="match status" value="1"/>
</dbReference>
<dbReference type="InterPro" id="IPR016163">
    <property type="entry name" value="Ald_DH_C"/>
</dbReference>
<reference evidence="9 10" key="1">
    <citation type="submission" date="2014-07" db="EMBL/GenBank/DDBJ databases">
        <title>Draft genome of Clostridium celerecrescens 152B isolated from sediments associated with methane hydrate from Krishna Godavari basin.</title>
        <authorList>
            <person name="Honkalas V.S."/>
            <person name="Dabir A.P."/>
            <person name="Arora P."/>
            <person name="Dhakephalkar P.K."/>
        </authorList>
    </citation>
    <scope>NUCLEOTIDE SEQUENCE [LARGE SCALE GENOMIC DNA]</scope>
    <source>
        <strain evidence="9 10">152B</strain>
    </source>
</reference>
<feature type="domain" description="Aldehyde dehydrogenase" evidence="8">
    <location>
        <begin position="35"/>
        <end position="283"/>
    </location>
</feature>
<name>A0A084JJ96_9FIRM</name>
<evidence type="ECO:0000256" key="7">
    <source>
        <dbReference type="HAMAP-Rule" id="MF_00412"/>
    </source>
</evidence>
<comment type="similarity">
    <text evidence="7">Belongs to the gamma-glutamyl phosphate reductase family.</text>
</comment>
<feature type="domain" description="Aldehyde dehydrogenase" evidence="8">
    <location>
        <begin position="315"/>
        <end position="403"/>
    </location>
</feature>